<keyword evidence="2" id="KW-1185">Reference proteome</keyword>
<evidence type="ECO:0000313" key="1">
    <source>
        <dbReference type="EMBL" id="GFT89794.1"/>
    </source>
</evidence>
<proteinExistence type="predicted"/>
<sequence length="90" mass="10364">MKEEFQVKIAKIEKRISDLEIKPINHPASSEFTYSLPSVKSSTLDSQITWQAFRTQFDIVRFTNVWRDFVKDSQLIAFLQGSAAEILQGI</sequence>
<dbReference type="AlphaFoldDB" id="A0A8X6U9Y4"/>
<reference evidence="1" key="1">
    <citation type="submission" date="2020-08" db="EMBL/GenBank/DDBJ databases">
        <title>Multicomponent nature underlies the extraordinary mechanical properties of spider dragline silk.</title>
        <authorList>
            <person name="Kono N."/>
            <person name="Nakamura H."/>
            <person name="Mori M."/>
            <person name="Yoshida Y."/>
            <person name="Ohtoshi R."/>
            <person name="Malay A.D."/>
            <person name="Moran D.A.P."/>
            <person name="Tomita M."/>
            <person name="Numata K."/>
            <person name="Arakawa K."/>
        </authorList>
    </citation>
    <scope>NUCLEOTIDE SEQUENCE</scope>
</reference>
<organism evidence="1 2">
    <name type="scientific">Nephila pilipes</name>
    <name type="common">Giant wood spider</name>
    <name type="synonym">Nephila maculata</name>
    <dbReference type="NCBI Taxonomy" id="299642"/>
    <lineage>
        <taxon>Eukaryota</taxon>
        <taxon>Metazoa</taxon>
        <taxon>Ecdysozoa</taxon>
        <taxon>Arthropoda</taxon>
        <taxon>Chelicerata</taxon>
        <taxon>Arachnida</taxon>
        <taxon>Araneae</taxon>
        <taxon>Araneomorphae</taxon>
        <taxon>Entelegynae</taxon>
        <taxon>Araneoidea</taxon>
        <taxon>Nephilidae</taxon>
        <taxon>Nephila</taxon>
    </lineage>
</organism>
<dbReference type="EMBL" id="BMAW01024865">
    <property type="protein sequence ID" value="GFT89794.1"/>
    <property type="molecule type" value="Genomic_DNA"/>
</dbReference>
<name>A0A8X6U9Y4_NEPPI</name>
<dbReference type="Proteomes" id="UP000887013">
    <property type="component" value="Unassembled WGS sequence"/>
</dbReference>
<protein>
    <submittedName>
        <fullName evidence="1">Uncharacterized protein</fullName>
    </submittedName>
</protein>
<evidence type="ECO:0000313" key="2">
    <source>
        <dbReference type="Proteomes" id="UP000887013"/>
    </source>
</evidence>
<accession>A0A8X6U9Y4</accession>
<gene>
    <name evidence="1" type="primary">AVEN_91697_1</name>
    <name evidence="1" type="ORF">NPIL_466831</name>
</gene>
<comment type="caution">
    <text evidence="1">The sequence shown here is derived from an EMBL/GenBank/DDBJ whole genome shotgun (WGS) entry which is preliminary data.</text>
</comment>
<dbReference type="OrthoDB" id="6537796at2759"/>